<evidence type="ECO:0000256" key="1">
    <source>
        <dbReference type="ARBA" id="ARBA00006484"/>
    </source>
</evidence>
<keyword evidence="2" id="KW-0560">Oxidoreductase</keyword>
<dbReference type="SUPFAM" id="SSF51735">
    <property type="entry name" value="NAD(P)-binding Rossmann-fold domains"/>
    <property type="match status" value="1"/>
</dbReference>
<dbReference type="Gene3D" id="3.40.50.720">
    <property type="entry name" value="NAD(P)-binding Rossmann-like Domain"/>
    <property type="match status" value="1"/>
</dbReference>
<gene>
    <name evidence="3" type="ORF">AGR4C_pa50013</name>
</gene>
<dbReference type="InterPro" id="IPR036291">
    <property type="entry name" value="NAD(P)-bd_dom_sf"/>
</dbReference>
<comment type="similarity">
    <text evidence="1">Belongs to the short-chain dehydrogenases/reductases (SDR) family.</text>
</comment>
<dbReference type="Pfam" id="PF00106">
    <property type="entry name" value="adh_short"/>
    <property type="match status" value="1"/>
</dbReference>
<dbReference type="PANTHER" id="PTHR43976">
    <property type="entry name" value="SHORT CHAIN DEHYDROGENASE"/>
    <property type="match status" value="1"/>
</dbReference>
<dbReference type="InterPro" id="IPR051911">
    <property type="entry name" value="SDR_oxidoreductase"/>
</dbReference>
<dbReference type="Proteomes" id="UP000191897">
    <property type="component" value="Unassembled WGS sequence"/>
</dbReference>
<proteinExistence type="inferred from homology"/>
<dbReference type="EMBL" id="FBWC01000036">
    <property type="protein sequence ID" value="CUX65385.1"/>
    <property type="molecule type" value="Genomic_DNA"/>
</dbReference>
<dbReference type="GO" id="GO:0016491">
    <property type="term" value="F:oxidoreductase activity"/>
    <property type="evidence" value="ECO:0007669"/>
    <property type="project" value="UniProtKB-KW"/>
</dbReference>
<name>A0A1S7SA86_AGRTU</name>
<evidence type="ECO:0000313" key="4">
    <source>
        <dbReference type="Proteomes" id="UP000191897"/>
    </source>
</evidence>
<dbReference type="RefSeq" id="WP_080867534.1">
    <property type="nucleotide sequence ID" value="NZ_LT009732.1"/>
</dbReference>
<evidence type="ECO:0000313" key="3">
    <source>
        <dbReference type="EMBL" id="CUX65385.1"/>
    </source>
</evidence>
<dbReference type="AlphaFoldDB" id="A0A1S7SA86"/>
<protein>
    <submittedName>
        <fullName evidence="3">Insect-type dehydrogenase</fullName>
    </submittedName>
</protein>
<evidence type="ECO:0000256" key="2">
    <source>
        <dbReference type="ARBA" id="ARBA00023002"/>
    </source>
</evidence>
<organism evidence="3 4">
    <name type="scientific">Agrobacterium tumefaciens str. Kerr 14</name>
    <dbReference type="NCBI Taxonomy" id="1183424"/>
    <lineage>
        <taxon>Bacteria</taxon>
        <taxon>Pseudomonadati</taxon>
        <taxon>Pseudomonadota</taxon>
        <taxon>Alphaproteobacteria</taxon>
        <taxon>Hyphomicrobiales</taxon>
        <taxon>Rhizobiaceae</taxon>
        <taxon>Rhizobium/Agrobacterium group</taxon>
        <taxon>Agrobacterium</taxon>
        <taxon>Agrobacterium tumefaciens complex</taxon>
    </lineage>
</organism>
<dbReference type="PANTHER" id="PTHR43976:SF16">
    <property type="entry name" value="SHORT-CHAIN DEHYDROGENASE_REDUCTASE FAMILY PROTEIN"/>
    <property type="match status" value="1"/>
</dbReference>
<reference evidence="3 4" key="1">
    <citation type="submission" date="2016-01" db="EMBL/GenBank/DDBJ databases">
        <authorList>
            <person name="Oliw E.H."/>
        </authorList>
    </citation>
    <scope>NUCLEOTIDE SEQUENCE [LARGE SCALE GENOMIC DNA]</scope>
    <source>
        <strain evidence="3 4">Kerr 14</strain>
    </source>
</reference>
<dbReference type="InterPro" id="IPR002347">
    <property type="entry name" value="SDR_fam"/>
</dbReference>
<sequence>MFLTSGAAGVLAPAFSFNGEAPPALRKQPKSNVVGFQKNAGYRCNTPLQPEAAVMSCRQSRALEAATGGPSFRQCRAGVIINVTSAVTLKPSPLIGVSGASTPAVEAFTKSLAIELAPFGVRTHIIQPRRLPETRSGDNARPHLCYLSEPDYAAIIKRFVASVREGSGPVTHVPEVAEAIWCAASDP</sequence>
<accession>A0A1S7SA86</accession>